<comment type="catalytic activity">
    <reaction evidence="1">
        <text>alpha-D-glucose 6-phosphate = beta-D-glucose 6-phosphate</text>
        <dbReference type="Rhea" id="RHEA:16249"/>
        <dbReference type="ChEBI" id="CHEBI:58225"/>
        <dbReference type="ChEBI" id="CHEBI:58247"/>
        <dbReference type="EC" id="5.1.3.15"/>
    </reaction>
</comment>
<dbReference type="InterPro" id="IPR008183">
    <property type="entry name" value="Aldose_1/G6P_1-epimerase"/>
</dbReference>
<organism evidence="5 6">
    <name type="scientific">Zobellella aerophila</name>
    <dbReference type="NCBI Taxonomy" id="870480"/>
    <lineage>
        <taxon>Bacteria</taxon>
        <taxon>Pseudomonadati</taxon>
        <taxon>Pseudomonadota</taxon>
        <taxon>Gammaproteobacteria</taxon>
        <taxon>Aeromonadales</taxon>
        <taxon>Aeromonadaceae</taxon>
        <taxon>Zobellella</taxon>
    </lineage>
</organism>
<dbReference type="InterPro" id="IPR011013">
    <property type="entry name" value="Gal_mutarotase_sf_dom"/>
</dbReference>
<evidence type="ECO:0000313" key="5">
    <source>
        <dbReference type="EMBL" id="GAA3534305.1"/>
    </source>
</evidence>
<dbReference type="Gene3D" id="2.70.98.10">
    <property type="match status" value="1"/>
</dbReference>
<reference evidence="6" key="1">
    <citation type="journal article" date="2019" name="Int. J. Syst. Evol. Microbiol.">
        <title>The Global Catalogue of Microorganisms (GCM) 10K type strain sequencing project: providing services to taxonomists for standard genome sequencing and annotation.</title>
        <authorList>
            <consortium name="The Broad Institute Genomics Platform"/>
            <consortium name="The Broad Institute Genome Sequencing Center for Infectious Disease"/>
            <person name="Wu L."/>
            <person name="Ma J."/>
        </authorList>
    </citation>
    <scope>NUCLEOTIDE SEQUENCE [LARGE SCALE GENOMIC DNA]</scope>
    <source>
        <strain evidence="6">JCM 17110</strain>
    </source>
</reference>
<evidence type="ECO:0000256" key="1">
    <source>
        <dbReference type="ARBA" id="ARBA00001096"/>
    </source>
</evidence>
<accession>A0ABP6VFY5</accession>
<name>A0ABP6VFY5_9GAMM</name>
<evidence type="ECO:0000256" key="4">
    <source>
        <dbReference type="PIRNR" id="PIRNR016020"/>
    </source>
</evidence>
<dbReference type="PANTHER" id="PTHR11122:SF13">
    <property type="entry name" value="GLUCOSE-6-PHOSPHATE 1-EPIMERASE"/>
    <property type="match status" value="1"/>
</dbReference>
<evidence type="ECO:0000313" key="6">
    <source>
        <dbReference type="Proteomes" id="UP001500795"/>
    </source>
</evidence>
<gene>
    <name evidence="5" type="ORF">GCM10022394_12330</name>
</gene>
<protein>
    <recommendedName>
        <fullName evidence="4">Putative glucose-6-phosphate 1-epimerase</fullName>
        <ecNumber evidence="4">5.1.3.15</ecNumber>
    </recommendedName>
</protein>
<proteinExistence type="inferred from homology"/>
<dbReference type="EC" id="5.1.3.15" evidence="4"/>
<sequence length="269" mass="29590">MCNAAGLPFLQIDNAHASALISLFGGQLLHYQPHGQPPLLWLSEAAVLDGSKAIRGGIPVCWPWFGKGAEGEPQHGFARLQTWQLDSLEETEAGTLLTLELTPELCPDHQGEQWRLALEIEIGAELTLHLHSENKGTAPMPLQAALHSYFHCGHVHQCRIEGLGHDYFDSLLQRACYKPVETVFREPVDRIYAAPVPLTRLYNSHHETSLRHRGNDCLVLWNPGPRVPADIPALGWSDFVCVETAVLGLQGLAAGDRHTLSLSCSVRGI</sequence>
<dbReference type="EMBL" id="BAABCX010000001">
    <property type="protein sequence ID" value="GAA3534305.1"/>
    <property type="molecule type" value="Genomic_DNA"/>
</dbReference>
<comment type="caution">
    <text evidence="5">The sequence shown here is derived from an EMBL/GenBank/DDBJ whole genome shotgun (WGS) entry which is preliminary data.</text>
</comment>
<keyword evidence="3 4" id="KW-0413">Isomerase</keyword>
<dbReference type="Pfam" id="PF01263">
    <property type="entry name" value="Aldose_epim"/>
    <property type="match status" value="1"/>
</dbReference>
<keyword evidence="6" id="KW-1185">Reference proteome</keyword>
<dbReference type="RefSeq" id="WP_344955845.1">
    <property type="nucleotide sequence ID" value="NZ_BAABCX010000001.1"/>
</dbReference>
<evidence type="ECO:0000256" key="3">
    <source>
        <dbReference type="ARBA" id="ARBA00023235"/>
    </source>
</evidence>
<dbReference type="InterPro" id="IPR014718">
    <property type="entry name" value="GH-type_carb-bd"/>
</dbReference>
<dbReference type="PIRSF" id="PIRSF016020">
    <property type="entry name" value="PHexose_mutarotase"/>
    <property type="match status" value="1"/>
</dbReference>
<comment type="similarity">
    <text evidence="2 4">Belongs to the glucose-6-phosphate 1-epimerase family.</text>
</comment>
<evidence type="ECO:0000256" key="2">
    <source>
        <dbReference type="ARBA" id="ARBA00005866"/>
    </source>
</evidence>
<dbReference type="CDD" id="cd09020">
    <property type="entry name" value="D-hex-6-P-epi_like"/>
    <property type="match status" value="1"/>
</dbReference>
<dbReference type="InterPro" id="IPR025532">
    <property type="entry name" value="G6P_1-epimerase"/>
</dbReference>
<dbReference type="PANTHER" id="PTHR11122">
    <property type="entry name" value="APOSPORY-ASSOCIATED PROTEIN C-RELATED"/>
    <property type="match status" value="1"/>
</dbReference>
<dbReference type="Proteomes" id="UP001500795">
    <property type="component" value="Unassembled WGS sequence"/>
</dbReference>
<dbReference type="SUPFAM" id="SSF74650">
    <property type="entry name" value="Galactose mutarotase-like"/>
    <property type="match status" value="1"/>
</dbReference>